<dbReference type="Proteomes" id="UP000471120">
    <property type="component" value="Unassembled WGS sequence"/>
</dbReference>
<evidence type="ECO:0000313" key="1">
    <source>
        <dbReference type="EMBL" id="TXG90066.1"/>
    </source>
</evidence>
<dbReference type="GO" id="GO:0016787">
    <property type="term" value="F:hydrolase activity"/>
    <property type="evidence" value="ECO:0007669"/>
    <property type="project" value="UniProtKB-KW"/>
</dbReference>
<dbReference type="EMBL" id="QRCM01000001">
    <property type="protein sequence ID" value="TXG90066.1"/>
    <property type="molecule type" value="Genomic_DNA"/>
</dbReference>
<organism evidence="1 2">
    <name type="scientific">Rhodococcus rhodnii</name>
    <dbReference type="NCBI Taxonomy" id="38312"/>
    <lineage>
        <taxon>Bacteria</taxon>
        <taxon>Bacillati</taxon>
        <taxon>Actinomycetota</taxon>
        <taxon>Actinomycetes</taxon>
        <taxon>Mycobacteriales</taxon>
        <taxon>Nocardiaceae</taxon>
        <taxon>Rhodococcus</taxon>
    </lineage>
</organism>
<gene>
    <name evidence="1" type="ORF">DW322_07350</name>
</gene>
<dbReference type="InterPro" id="IPR029058">
    <property type="entry name" value="AB_hydrolase_fold"/>
</dbReference>
<dbReference type="RefSeq" id="WP_010837931.1">
    <property type="nucleotide sequence ID" value="NZ_QRCM01000001.1"/>
</dbReference>
<dbReference type="SUPFAM" id="SSF53474">
    <property type="entry name" value="alpha/beta-Hydrolases"/>
    <property type="match status" value="1"/>
</dbReference>
<dbReference type="Gene3D" id="3.40.50.1820">
    <property type="entry name" value="alpha/beta hydrolase"/>
    <property type="match status" value="1"/>
</dbReference>
<sequence>MPRRYAEKALRLPESGDRTLVFEPEDRSRTVVTYLHGRSGDEQSLSDADRVALRDALLDAGYVVASPRLHGDQWGNRRVQDDLVALDLWLTEHYAMDTHVLVGESMGAIAVANALRLQEIEIDAVVLIAPSLSLPAVWRRGEEGRESLVTAYDLASDGSDLDDRTQCWDPLRHDPSTYLPVPLRIYASADDHIADLVHVTGPWLEGVRAVGVDADLIEVTGEHASEDHVRPADLLAWLERRLRRS</sequence>
<name>A0A6P2CFS2_9NOCA</name>
<keyword evidence="1" id="KW-0378">Hydrolase</keyword>
<proteinExistence type="predicted"/>
<accession>A0A6P2CFS2</accession>
<reference evidence="1 2" key="1">
    <citation type="submission" date="2018-07" db="EMBL/GenBank/DDBJ databases">
        <title>Genome sequence of Rhodococcus rhodnii ATCC 35071 from Rhodnius prolixus.</title>
        <authorList>
            <person name="Patel V."/>
            <person name="Vogel K.J."/>
        </authorList>
    </citation>
    <scope>NUCLEOTIDE SEQUENCE [LARGE SCALE GENOMIC DNA]</scope>
    <source>
        <strain evidence="1 2">ATCC 35071</strain>
    </source>
</reference>
<comment type="caution">
    <text evidence="1">The sequence shown here is derived from an EMBL/GenBank/DDBJ whole genome shotgun (WGS) entry which is preliminary data.</text>
</comment>
<protein>
    <submittedName>
        <fullName evidence="1">Alpha/beta hydrolase</fullName>
    </submittedName>
</protein>
<dbReference type="AlphaFoldDB" id="A0A6P2CFS2"/>
<evidence type="ECO:0000313" key="2">
    <source>
        <dbReference type="Proteomes" id="UP000471120"/>
    </source>
</evidence>